<dbReference type="PROSITE" id="PS50943">
    <property type="entry name" value="HTH_CROC1"/>
    <property type="match status" value="1"/>
</dbReference>
<proteinExistence type="predicted"/>
<dbReference type="Pfam" id="PF13560">
    <property type="entry name" value="HTH_31"/>
    <property type="match status" value="1"/>
</dbReference>
<dbReference type="GO" id="GO:0003677">
    <property type="term" value="F:DNA binding"/>
    <property type="evidence" value="ECO:0007669"/>
    <property type="project" value="InterPro"/>
</dbReference>
<organism evidence="2 3">
    <name type="scientific">Actinoplanes utahensis</name>
    <dbReference type="NCBI Taxonomy" id="1869"/>
    <lineage>
        <taxon>Bacteria</taxon>
        <taxon>Bacillati</taxon>
        <taxon>Actinomycetota</taxon>
        <taxon>Actinomycetes</taxon>
        <taxon>Micromonosporales</taxon>
        <taxon>Micromonosporaceae</taxon>
        <taxon>Actinoplanes</taxon>
    </lineage>
</organism>
<dbReference type="PANTHER" id="PTHR35010:SF2">
    <property type="entry name" value="BLL4672 PROTEIN"/>
    <property type="match status" value="1"/>
</dbReference>
<feature type="domain" description="HTH cro/C1-type" evidence="1">
    <location>
        <begin position="38"/>
        <end position="86"/>
    </location>
</feature>
<dbReference type="EMBL" id="JRTT01000028">
    <property type="protein sequence ID" value="KHD75368.1"/>
    <property type="molecule type" value="Genomic_DNA"/>
</dbReference>
<protein>
    <submittedName>
        <fullName evidence="2">XRE family transcriptional regulator</fullName>
    </submittedName>
</protein>
<dbReference type="OrthoDB" id="3608749at2"/>
<reference evidence="2 3" key="1">
    <citation type="submission" date="2014-10" db="EMBL/GenBank/DDBJ databases">
        <title>Draft genome sequence of Actinoplanes utahensis NRRL 12052.</title>
        <authorList>
            <person name="Velasco-Bucheli B."/>
            <person name="del Cerro C."/>
            <person name="Hormigo D."/>
            <person name="Garcia J.L."/>
            <person name="Acebal C."/>
            <person name="Arroyo M."/>
            <person name="de la Mata I."/>
        </authorList>
    </citation>
    <scope>NUCLEOTIDE SEQUENCE [LARGE SCALE GENOMIC DNA]</scope>
    <source>
        <strain evidence="2 3">NRRL 12052</strain>
    </source>
</reference>
<dbReference type="AlphaFoldDB" id="A0A0A6UJY9"/>
<dbReference type="Proteomes" id="UP000054537">
    <property type="component" value="Unassembled WGS sequence"/>
</dbReference>
<evidence type="ECO:0000313" key="2">
    <source>
        <dbReference type="EMBL" id="KHD75368.1"/>
    </source>
</evidence>
<sequence length="297" mass="32930">MVDRALDRDGLAAFLRGRREVLQPEDVGLRRGARRRTAGLRREEVAELCDMSVDYLARLERGSGSQPSHQMAAAIARGLRLTPDERDHLFLLCGHRLQPRHLRDAHISPGLLRVMDRLQDTPAQIVGPIGETLQQTPPAVALLGDETRHSGPARSALYRWFTDSSARRRYLPADHDLHSRVYVAILRAAATAQGPGSPAALLVPDLQQQSKEFAELWNRQEVGLRWSGAKRFVHPQVGRIDLYCQTLLDPDQGQSLLIFTATPGTEDHEKLALLAVLGADTFTPSRALDSSPGTFRP</sequence>
<dbReference type="InterPro" id="IPR010982">
    <property type="entry name" value="Lambda_DNA-bd_dom_sf"/>
</dbReference>
<accession>A0A0A6UJY9</accession>
<dbReference type="eggNOG" id="COG1396">
    <property type="taxonomic scope" value="Bacteria"/>
</dbReference>
<dbReference type="STRING" id="1869.MB27_23330"/>
<dbReference type="PANTHER" id="PTHR35010">
    <property type="entry name" value="BLL4672 PROTEIN-RELATED"/>
    <property type="match status" value="1"/>
</dbReference>
<dbReference type="InterPro" id="IPR041413">
    <property type="entry name" value="MLTR_LBD"/>
</dbReference>
<dbReference type="Gene3D" id="1.10.260.40">
    <property type="entry name" value="lambda repressor-like DNA-binding domains"/>
    <property type="match status" value="1"/>
</dbReference>
<name>A0A0A6UJY9_ACTUT</name>
<dbReference type="InterPro" id="IPR001387">
    <property type="entry name" value="Cro/C1-type_HTH"/>
</dbReference>
<dbReference type="Pfam" id="PF17765">
    <property type="entry name" value="MLTR_LBD"/>
    <property type="match status" value="1"/>
</dbReference>
<dbReference type="SMART" id="SM00530">
    <property type="entry name" value="HTH_XRE"/>
    <property type="match status" value="1"/>
</dbReference>
<dbReference type="CDD" id="cd00093">
    <property type="entry name" value="HTH_XRE"/>
    <property type="match status" value="1"/>
</dbReference>
<dbReference type="Gene3D" id="3.30.450.180">
    <property type="match status" value="1"/>
</dbReference>
<evidence type="ECO:0000313" key="3">
    <source>
        <dbReference type="Proteomes" id="UP000054537"/>
    </source>
</evidence>
<comment type="caution">
    <text evidence="2">The sequence shown here is derived from an EMBL/GenBank/DDBJ whole genome shotgun (WGS) entry which is preliminary data.</text>
</comment>
<gene>
    <name evidence="2" type="ORF">MB27_23330</name>
</gene>
<evidence type="ECO:0000259" key="1">
    <source>
        <dbReference type="PROSITE" id="PS50943"/>
    </source>
</evidence>
<dbReference type="SUPFAM" id="SSF47413">
    <property type="entry name" value="lambda repressor-like DNA-binding domains"/>
    <property type="match status" value="1"/>
</dbReference>
<keyword evidence="3" id="KW-1185">Reference proteome</keyword>
<dbReference type="RefSeq" id="WP_043527624.1">
    <property type="nucleotide sequence ID" value="NZ_BAABKU010000036.1"/>
</dbReference>